<evidence type="ECO:0000259" key="2">
    <source>
        <dbReference type="Pfam" id="PF05036"/>
    </source>
</evidence>
<dbReference type="RefSeq" id="WP_216457484.1">
    <property type="nucleotide sequence ID" value="NZ_JAHLQL010000005.1"/>
</dbReference>
<evidence type="ECO:0000313" key="4">
    <source>
        <dbReference type="Proteomes" id="UP000736583"/>
    </source>
</evidence>
<keyword evidence="4" id="KW-1185">Reference proteome</keyword>
<reference evidence="3 4" key="1">
    <citation type="submission" date="2021-06" db="EMBL/GenBank/DDBJ databases">
        <authorList>
            <person name="Sun Q."/>
            <person name="Li D."/>
        </authorList>
    </citation>
    <scope>NUCLEOTIDE SEQUENCE [LARGE SCALE GENOMIC DNA]</scope>
    <source>
        <strain evidence="3 4">MSJ-4</strain>
    </source>
</reference>
<feature type="transmembrane region" description="Helical" evidence="1">
    <location>
        <begin position="20"/>
        <end position="41"/>
    </location>
</feature>
<feature type="domain" description="SPOR" evidence="2">
    <location>
        <begin position="73"/>
        <end position="132"/>
    </location>
</feature>
<keyword evidence="1" id="KW-0472">Membrane</keyword>
<protein>
    <submittedName>
        <fullName evidence="3">SPOR domain-containing protein</fullName>
    </submittedName>
</protein>
<dbReference type="InterPro" id="IPR007730">
    <property type="entry name" value="SPOR-like_dom"/>
</dbReference>
<keyword evidence="1" id="KW-0812">Transmembrane</keyword>
<accession>A0ABS6F2L6</accession>
<name>A0ABS6F2L6_9CLOT</name>
<dbReference type="EMBL" id="JAHLQL010000005">
    <property type="protein sequence ID" value="MBU5592746.1"/>
    <property type="molecule type" value="Genomic_DNA"/>
</dbReference>
<comment type="caution">
    <text evidence="3">The sequence shown here is derived from an EMBL/GenBank/DDBJ whole genome shotgun (WGS) entry which is preliminary data.</text>
</comment>
<dbReference type="Proteomes" id="UP000736583">
    <property type="component" value="Unassembled WGS sequence"/>
</dbReference>
<dbReference type="Pfam" id="PF05036">
    <property type="entry name" value="SPOR"/>
    <property type="match status" value="1"/>
</dbReference>
<organism evidence="3 4">
    <name type="scientific">Clostridium simiarum</name>
    <dbReference type="NCBI Taxonomy" id="2841506"/>
    <lineage>
        <taxon>Bacteria</taxon>
        <taxon>Bacillati</taxon>
        <taxon>Bacillota</taxon>
        <taxon>Clostridia</taxon>
        <taxon>Eubacteriales</taxon>
        <taxon>Clostridiaceae</taxon>
        <taxon>Clostridium</taxon>
    </lineage>
</organism>
<evidence type="ECO:0000256" key="1">
    <source>
        <dbReference type="SAM" id="Phobius"/>
    </source>
</evidence>
<keyword evidence="1" id="KW-1133">Transmembrane helix</keyword>
<gene>
    <name evidence="3" type="ORF">KQI89_13400</name>
</gene>
<evidence type="ECO:0000313" key="3">
    <source>
        <dbReference type="EMBL" id="MBU5592746.1"/>
    </source>
</evidence>
<proteinExistence type="predicted"/>
<sequence length="237" mass="27528">MNYTRYNYKKKKEGNHIIVIFLFGVCIMSVILGSGLSKILIKNKDDSSESPPDKKIVLKEQDKANLEDEKINFYMVQGGVFSKIENAEENKKKLNELGYDAFIIKDEEKHRVILGIFDEEQSNTLLKEIKEKGTEITRLGFEINKSNLEDYEIGEIISANIKVLSKLREKDVKSIQTEEIKKWVSSLKPIEKKGKNNELLEEVKNFTLSLPEEIKKEELNSYYENNYKFLKSMSKTK</sequence>